<dbReference type="Proteomes" id="UP000000600">
    <property type="component" value="Unassembled WGS sequence"/>
</dbReference>
<dbReference type="EMBL" id="CT868104">
    <property type="protein sequence ID" value="CAK71755.1"/>
    <property type="molecule type" value="Genomic_DNA"/>
</dbReference>
<protein>
    <submittedName>
        <fullName evidence="1">Uncharacterized protein</fullName>
    </submittedName>
</protein>
<reference evidence="1 2" key="1">
    <citation type="journal article" date="2006" name="Nature">
        <title>Global trends of whole-genome duplications revealed by the ciliate Paramecium tetraurelia.</title>
        <authorList>
            <consortium name="Genoscope"/>
            <person name="Aury J.-M."/>
            <person name="Jaillon O."/>
            <person name="Duret L."/>
            <person name="Noel B."/>
            <person name="Jubin C."/>
            <person name="Porcel B.M."/>
            <person name="Segurens B."/>
            <person name="Daubin V."/>
            <person name="Anthouard V."/>
            <person name="Aiach N."/>
            <person name="Arnaiz O."/>
            <person name="Billaut A."/>
            <person name="Beisson J."/>
            <person name="Blanc I."/>
            <person name="Bouhouche K."/>
            <person name="Camara F."/>
            <person name="Duharcourt S."/>
            <person name="Guigo R."/>
            <person name="Gogendeau D."/>
            <person name="Katinka M."/>
            <person name="Keller A.-M."/>
            <person name="Kissmehl R."/>
            <person name="Klotz C."/>
            <person name="Koll F."/>
            <person name="Le Moue A."/>
            <person name="Lepere C."/>
            <person name="Malinsky S."/>
            <person name="Nowacki M."/>
            <person name="Nowak J.K."/>
            <person name="Plattner H."/>
            <person name="Poulain J."/>
            <person name="Ruiz F."/>
            <person name="Serrano V."/>
            <person name="Zagulski M."/>
            <person name="Dessen P."/>
            <person name="Betermier M."/>
            <person name="Weissenbach J."/>
            <person name="Scarpelli C."/>
            <person name="Schachter V."/>
            <person name="Sperling L."/>
            <person name="Meyer E."/>
            <person name="Cohen J."/>
            <person name="Wincker P."/>
        </authorList>
    </citation>
    <scope>NUCLEOTIDE SEQUENCE [LARGE SCALE GENOMIC DNA]</scope>
    <source>
        <strain evidence="1 2">Stock d4-2</strain>
    </source>
</reference>
<evidence type="ECO:0000313" key="2">
    <source>
        <dbReference type="Proteomes" id="UP000000600"/>
    </source>
</evidence>
<dbReference type="KEGG" id="ptm:GSPATT00038680001"/>
<accession>A0CLT8</accession>
<dbReference type="AlphaFoldDB" id="A0CLT8"/>
<dbReference type="GeneID" id="5024937"/>
<name>A0CLT8_PARTE</name>
<dbReference type="OrthoDB" id="432162at2759"/>
<evidence type="ECO:0000313" key="1">
    <source>
        <dbReference type="EMBL" id="CAK71755.1"/>
    </source>
</evidence>
<organism evidence="1 2">
    <name type="scientific">Paramecium tetraurelia</name>
    <dbReference type="NCBI Taxonomy" id="5888"/>
    <lineage>
        <taxon>Eukaryota</taxon>
        <taxon>Sar</taxon>
        <taxon>Alveolata</taxon>
        <taxon>Ciliophora</taxon>
        <taxon>Intramacronucleata</taxon>
        <taxon>Oligohymenophorea</taxon>
        <taxon>Peniculida</taxon>
        <taxon>Parameciidae</taxon>
        <taxon>Paramecium</taxon>
    </lineage>
</organism>
<keyword evidence="2" id="KW-1185">Reference proteome</keyword>
<sequence>MQSLNQQCLSHQSLDVDDIFLNLYLIKFDVDNFNFNLFYENLDYDNWSNRFISNKSDYWVLRCFQKYSQCNTYSLCQHLSKNIFGPEDMQKLNSTTIIVGSGDYHKLDSQEQAPKVVKLGIKNFPNDISQYMESIFMQLVLHIKMKEKVWKSSKYQMNTSIFSIDIQSQWMANTIEYQMI</sequence>
<proteinExistence type="predicted"/>
<gene>
    <name evidence="1" type="ORF">GSPATT00038680001</name>
</gene>
<dbReference type="InParanoid" id="A0CLT8"/>
<dbReference type="HOGENOM" id="CLU_1499103_0_0_1"/>
<dbReference type="RefSeq" id="XP_001439152.1">
    <property type="nucleotide sequence ID" value="XM_001439115.1"/>
</dbReference>